<comment type="caution">
    <text evidence="2">The sequence shown here is derived from an EMBL/GenBank/DDBJ whole genome shotgun (WGS) entry which is preliminary data.</text>
</comment>
<dbReference type="EMBL" id="NKLP01000388">
    <property type="protein sequence ID" value="TDN27342.1"/>
    <property type="molecule type" value="Genomic_DNA"/>
</dbReference>
<sequence length="143" mass="15968">LYDDAAVIDIAVDQVGRREHDRIRFRIGRRGGRPQHSRHDRQRIGGGEIRARYQSERGRSRARRQRRRDGEDAAVRRADRCGKAVAEAAVDQQVSGRAQRQHHRLAVVAVSVQIDSGVGAGWILQEREGAAAVQLDPGHQVEG</sequence>
<feature type="region of interest" description="Disordered" evidence="1">
    <location>
        <begin position="28"/>
        <end position="76"/>
    </location>
</feature>
<name>A0A4R6CPF7_9LACO</name>
<evidence type="ECO:0000313" key="2">
    <source>
        <dbReference type="EMBL" id="TDN27342.1"/>
    </source>
</evidence>
<reference evidence="2 3" key="1">
    <citation type="submission" date="2017-06" db="EMBL/GenBank/DDBJ databases">
        <authorList>
            <person name="Swanenburg J."/>
            <person name="Kort R."/>
        </authorList>
    </citation>
    <scope>NUCLEOTIDE SEQUENCE [LARGE SCALE GENOMIC DNA]</scope>
    <source>
        <strain evidence="2 3">RL05</strain>
    </source>
</reference>
<dbReference type="AlphaFoldDB" id="A0A4R6CPF7"/>
<proteinExistence type="predicted"/>
<evidence type="ECO:0000256" key="1">
    <source>
        <dbReference type="SAM" id="MobiDB-lite"/>
    </source>
</evidence>
<protein>
    <submittedName>
        <fullName evidence="2">Uncharacterized protein</fullName>
    </submittedName>
</protein>
<evidence type="ECO:0000313" key="3">
    <source>
        <dbReference type="Proteomes" id="UP000295195"/>
    </source>
</evidence>
<feature type="compositionally biased region" description="Basic residues" evidence="1">
    <location>
        <begin position="28"/>
        <end position="41"/>
    </location>
</feature>
<accession>A0A4R6CPF7</accession>
<gene>
    <name evidence="2" type="ORF">CEE75_14090</name>
</gene>
<organism evidence="2 3">
    <name type="scientific">Lactobacillus crispatus</name>
    <dbReference type="NCBI Taxonomy" id="47770"/>
    <lineage>
        <taxon>Bacteria</taxon>
        <taxon>Bacillati</taxon>
        <taxon>Bacillota</taxon>
        <taxon>Bacilli</taxon>
        <taxon>Lactobacillales</taxon>
        <taxon>Lactobacillaceae</taxon>
        <taxon>Lactobacillus</taxon>
    </lineage>
</organism>
<dbReference type="Proteomes" id="UP000295195">
    <property type="component" value="Unassembled WGS sequence"/>
</dbReference>
<feature type="non-terminal residue" evidence="2">
    <location>
        <position position="143"/>
    </location>
</feature>
<feature type="compositionally biased region" description="Basic and acidic residues" evidence="1">
    <location>
        <begin position="49"/>
        <end position="59"/>
    </location>
</feature>
<feature type="non-terminal residue" evidence="2">
    <location>
        <position position="1"/>
    </location>
</feature>